<evidence type="ECO:0000313" key="3">
    <source>
        <dbReference type="Proteomes" id="UP000571554"/>
    </source>
</evidence>
<dbReference type="Pfam" id="PF06527">
    <property type="entry name" value="TniQ"/>
    <property type="match status" value="1"/>
</dbReference>
<proteinExistence type="predicted"/>
<dbReference type="InterPro" id="IPR009492">
    <property type="entry name" value="TniQ"/>
</dbReference>
<comment type="caution">
    <text evidence="2">The sequence shown here is derived from an EMBL/GenBank/DDBJ whole genome shotgun (WGS) entry which is preliminary data.</text>
</comment>
<dbReference type="RefSeq" id="WP_183733835.1">
    <property type="nucleotide sequence ID" value="NZ_JACHBW010000051.1"/>
</dbReference>
<protein>
    <recommendedName>
        <fullName evidence="1">TniQ domain-containing protein</fullName>
    </recommendedName>
</protein>
<sequence length="450" mass="51728">MNAYLSPERSAFHLKPVKCAGSNRQKLTDYVVQIASNSLLPVDVIVKELVGWPARNASSDATRRPFASGQHLALANAHGETAKYWVERLNDLTGRTDLGALTLLPFASVLRDPFGLVGRARRWCPVCLQDDLLANRDIYERLIWSIRLVEWCPAHDVPLTNVCPECQYRHSTEACRRSISGCCAHCHQWLGMEMLRYRRFLGRCSRKCSRERWIASEFASLLDVPDTSLHKISQESVALMIESGIVRVAGGNARRFASICEKSASSLSEWRGGLVIPSIQAVFDMCERFQIHLTDWLCAHSDAWPHSLERREHAVEYTPRRTACLERDWFSIERKLRTMVNSNRCQLSWEQTARKLDIDPSQLHAKFPELARKISGKARERRARDRADRIEARRTMLLRHLKNVIRRMITSGINPSRRCVEAELTKLGVEYRWADYPLIAQARHEVERDM</sequence>
<organism evidence="2 3">
    <name type="scientific">Paraburkholderia bannensis</name>
    <dbReference type="NCBI Taxonomy" id="765414"/>
    <lineage>
        <taxon>Bacteria</taxon>
        <taxon>Pseudomonadati</taxon>
        <taxon>Pseudomonadota</taxon>
        <taxon>Betaproteobacteria</taxon>
        <taxon>Burkholderiales</taxon>
        <taxon>Burkholderiaceae</taxon>
        <taxon>Paraburkholderia</taxon>
    </lineage>
</organism>
<feature type="domain" description="TniQ" evidence="1">
    <location>
        <begin position="84"/>
        <end position="159"/>
    </location>
</feature>
<evidence type="ECO:0000259" key="1">
    <source>
        <dbReference type="Pfam" id="PF06527"/>
    </source>
</evidence>
<evidence type="ECO:0000313" key="2">
    <source>
        <dbReference type="EMBL" id="MBB6107213.1"/>
    </source>
</evidence>
<accession>A0A7W9U564</accession>
<dbReference type="AlphaFoldDB" id="A0A7W9U564"/>
<dbReference type="Proteomes" id="UP000571554">
    <property type="component" value="Unassembled WGS sequence"/>
</dbReference>
<keyword evidence="3" id="KW-1185">Reference proteome</keyword>
<dbReference type="EMBL" id="JACHBW010000051">
    <property type="protein sequence ID" value="MBB6107213.1"/>
    <property type="molecule type" value="Genomic_DNA"/>
</dbReference>
<gene>
    <name evidence="2" type="ORF">F4827_007095</name>
</gene>
<reference evidence="2 3" key="1">
    <citation type="submission" date="2020-08" db="EMBL/GenBank/DDBJ databases">
        <title>Above-ground endophytic microbial communities from plants in different locations in the United States.</title>
        <authorList>
            <person name="Frank C."/>
        </authorList>
    </citation>
    <scope>NUCLEOTIDE SEQUENCE [LARGE SCALE GENOMIC DNA]</scope>
    <source>
        <strain evidence="2 3">WP4_2_2</strain>
    </source>
</reference>
<name>A0A7W9U564_9BURK</name>